<proteinExistence type="predicted"/>
<dbReference type="AlphaFoldDB" id="A0A1M5ZMD2"/>
<dbReference type="RefSeq" id="WP_073579376.1">
    <property type="nucleotide sequence ID" value="NZ_FQXZ01000032.1"/>
</dbReference>
<dbReference type="CDD" id="cd00093">
    <property type="entry name" value="HTH_XRE"/>
    <property type="match status" value="1"/>
</dbReference>
<name>A0A1M5ZMD2_9VIBR</name>
<evidence type="ECO:0000313" key="2">
    <source>
        <dbReference type="EMBL" id="SHI25400.1"/>
    </source>
</evidence>
<evidence type="ECO:0000259" key="1">
    <source>
        <dbReference type="PROSITE" id="PS50943"/>
    </source>
</evidence>
<dbReference type="Proteomes" id="UP000184608">
    <property type="component" value="Unassembled WGS sequence"/>
</dbReference>
<gene>
    <name evidence="2" type="ORF">VA7868_02942</name>
</gene>
<sequence length="86" mass="9640">MITSLELLDMLKAEADLHSDYAVAKFLNVSHQAVSRWRNGKVMSEETATKIARILEIDEDVIILSNIVEKQKNEKAKAALLKLMAS</sequence>
<protein>
    <recommendedName>
        <fullName evidence="1">HTH cro/C1-type domain-containing protein</fullName>
    </recommendedName>
</protein>
<dbReference type="Pfam" id="PF01381">
    <property type="entry name" value="HTH_3"/>
    <property type="match status" value="1"/>
</dbReference>
<dbReference type="GO" id="GO:0003677">
    <property type="term" value="F:DNA binding"/>
    <property type="evidence" value="ECO:0007669"/>
    <property type="project" value="InterPro"/>
</dbReference>
<dbReference type="SUPFAM" id="SSF47413">
    <property type="entry name" value="lambda repressor-like DNA-binding domains"/>
    <property type="match status" value="1"/>
</dbReference>
<dbReference type="InterPro" id="IPR001387">
    <property type="entry name" value="Cro/C1-type_HTH"/>
</dbReference>
<accession>A0A1M5ZMD2</accession>
<feature type="domain" description="HTH cro/C1-type" evidence="1">
    <location>
        <begin position="22"/>
        <end position="62"/>
    </location>
</feature>
<organism evidence="2 3">
    <name type="scientific">Vibrio aerogenes CECT 7868</name>
    <dbReference type="NCBI Taxonomy" id="1216006"/>
    <lineage>
        <taxon>Bacteria</taxon>
        <taxon>Pseudomonadati</taxon>
        <taxon>Pseudomonadota</taxon>
        <taxon>Gammaproteobacteria</taxon>
        <taxon>Vibrionales</taxon>
        <taxon>Vibrionaceae</taxon>
        <taxon>Vibrio</taxon>
    </lineage>
</organism>
<evidence type="ECO:0000313" key="3">
    <source>
        <dbReference type="Proteomes" id="UP000184608"/>
    </source>
</evidence>
<dbReference type="STRING" id="1216006.VA7868_02942"/>
<dbReference type="PROSITE" id="PS50943">
    <property type="entry name" value="HTH_CROC1"/>
    <property type="match status" value="1"/>
</dbReference>
<dbReference type="Gene3D" id="1.10.260.40">
    <property type="entry name" value="lambda repressor-like DNA-binding domains"/>
    <property type="match status" value="1"/>
</dbReference>
<reference evidence="2 3" key="1">
    <citation type="submission" date="2016-11" db="EMBL/GenBank/DDBJ databases">
        <authorList>
            <person name="Jaros S."/>
            <person name="Januszkiewicz K."/>
            <person name="Wedrychowicz H."/>
        </authorList>
    </citation>
    <scope>NUCLEOTIDE SEQUENCE [LARGE SCALE GENOMIC DNA]</scope>
    <source>
        <strain evidence="2 3">CECT 7868</strain>
    </source>
</reference>
<keyword evidence="3" id="KW-1185">Reference proteome</keyword>
<dbReference type="InterPro" id="IPR010982">
    <property type="entry name" value="Lambda_DNA-bd_dom_sf"/>
</dbReference>
<dbReference type="EMBL" id="FQXZ01000032">
    <property type="protein sequence ID" value="SHI25400.1"/>
    <property type="molecule type" value="Genomic_DNA"/>
</dbReference>
<dbReference type="OrthoDB" id="5878776at2"/>